<proteinExistence type="predicted"/>
<evidence type="ECO:0000256" key="1">
    <source>
        <dbReference type="SAM" id="Phobius"/>
    </source>
</evidence>
<gene>
    <name evidence="2" type="ordered locus">Dtox_1658</name>
</gene>
<reference evidence="2 3" key="1">
    <citation type="journal article" date="2009" name="Stand. Genomic Sci.">
        <title>Complete genome sequence of Desulfotomaculum acetoxidans type strain (5575).</title>
        <authorList>
            <person name="Spring S."/>
            <person name="Lapidus A."/>
            <person name="Schroder M."/>
            <person name="Gleim D."/>
            <person name="Sims D."/>
            <person name="Meincke L."/>
            <person name="Glavina Del Rio T."/>
            <person name="Tice H."/>
            <person name="Copeland A."/>
            <person name="Cheng J.F."/>
            <person name="Lucas S."/>
            <person name="Chen F."/>
            <person name="Nolan M."/>
            <person name="Bruce D."/>
            <person name="Goodwin L."/>
            <person name="Pitluck S."/>
            <person name="Ivanova N."/>
            <person name="Mavromatis K."/>
            <person name="Mikhailova N."/>
            <person name="Pati A."/>
            <person name="Chen A."/>
            <person name="Palaniappan K."/>
            <person name="Land M."/>
            <person name="Hauser L."/>
            <person name="Chang Y.J."/>
            <person name="Jeffries C.D."/>
            <person name="Chain P."/>
            <person name="Saunders E."/>
            <person name="Brettin T."/>
            <person name="Detter J.C."/>
            <person name="Goker M."/>
            <person name="Bristow J."/>
            <person name="Eisen J.A."/>
            <person name="Markowitz V."/>
            <person name="Hugenholtz P."/>
            <person name="Kyrpides N.C."/>
            <person name="Klenk H.P."/>
            <person name="Han C."/>
        </authorList>
    </citation>
    <scope>NUCLEOTIDE SEQUENCE [LARGE SCALE GENOMIC DNA]</scope>
    <source>
        <strain evidence="3">ATCC 49208 / DSM 771 / VKM B-1644</strain>
    </source>
</reference>
<evidence type="ECO:0000313" key="2">
    <source>
        <dbReference type="EMBL" id="ACV62515.1"/>
    </source>
</evidence>
<dbReference type="EMBL" id="CP001720">
    <property type="protein sequence ID" value="ACV62515.1"/>
    <property type="molecule type" value="Genomic_DNA"/>
</dbReference>
<accession>C8VWG3</accession>
<dbReference type="AlphaFoldDB" id="C8VWG3"/>
<keyword evidence="1" id="KW-1133">Transmembrane helix</keyword>
<name>C8VWG3_DESAS</name>
<feature type="transmembrane region" description="Helical" evidence="1">
    <location>
        <begin position="6"/>
        <end position="27"/>
    </location>
</feature>
<keyword evidence="1" id="KW-0472">Membrane</keyword>
<sequence>MTESFTGLLSTLTLAAGIGFLTVKGFYREAVNLKKGNCCGPGNLSCGGKCGNCVGNCSGECYHEGGVGQDTEVAEKCLN</sequence>
<dbReference type="HOGENOM" id="CLU_2600308_0_0_9"/>
<dbReference type="Proteomes" id="UP000002217">
    <property type="component" value="Chromosome"/>
</dbReference>
<keyword evidence="1" id="KW-0812">Transmembrane</keyword>
<keyword evidence="3" id="KW-1185">Reference proteome</keyword>
<dbReference type="RefSeq" id="WP_015757226.1">
    <property type="nucleotide sequence ID" value="NC_013216.1"/>
</dbReference>
<dbReference type="STRING" id="485916.Dtox_1658"/>
<evidence type="ECO:0000313" key="3">
    <source>
        <dbReference type="Proteomes" id="UP000002217"/>
    </source>
</evidence>
<dbReference type="KEGG" id="dae:Dtox_1658"/>
<protein>
    <submittedName>
        <fullName evidence="2">Uncharacterized protein</fullName>
    </submittedName>
</protein>
<organism evidence="2 3">
    <name type="scientific">Desulfofarcimen acetoxidans (strain ATCC 49208 / DSM 771 / KCTC 5769 / VKM B-1644 / 5575)</name>
    <name type="common">Desulfotomaculum acetoxidans</name>
    <dbReference type="NCBI Taxonomy" id="485916"/>
    <lineage>
        <taxon>Bacteria</taxon>
        <taxon>Bacillati</taxon>
        <taxon>Bacillota</taxon>
        <taxon>Clostridia</taxon>
        <taxon>Eubacteriales</taxon>
        <taxon>Peptococcaceae</taxon>
        <taxon>Desulfofarcimen</taxon>
    </lineage>
</organism>